<dbReference type="GO" id="GO:0051603">
    <property type="term" value="P:proteolysis involved in protein catabolic process"/>
    <property type="evidence" value="ECO:0007669"/>
    <property type="project" value="InterPro"/>
</dbReference>
<dbReference type="InterPro" id="IPR023333">
    <property type="entry name" value="Proteasome_suB-type"/>
</dbReference>
<keyword evidence="4" id="KW-0888">Threonine protease</keyword>
<dbReference type="SUPFAM" id="SSF56235">
    <property type="entry name" value="N-terminal nucleophile aminohydrolases (Ntn hydrolases)"/>
    <property type="match status" value="1"/>
</dbReference>
<evidence type="ECO:0000256" key="7">
    <source>
        <dbReference type="ARBA" id="ARBA00023242"/>
    </source>
</evidence>
<comment type="subcellular location">
    <subcellularLocation>
        <location evidence="9">Cytoplasm</location>
    </subcellularLocation>
    <subcellularLocation>
        <location evidence="9">Nucleus</location>
    </subcellularLocation>
</comment>
<dbReference type="InterPro" id="IPR029055">
    <property type="entry name" value="Ntn_hydrolases_N"/>
</dbReference>
<comment type="subunit">
    <text evidence="9">Component of the proteasome complex.</text>
</comment>
<comment type="similarity">
    <text evidence="9">Belongs to the peptidase T1B family.</text>
</comment>
<dbReference type="PROSITE" id="PS00854">
    <property type="entry name" value="PROTEASOME_BETA_1"/>
    <property type="match status" value="1"/>
</dbReference>
<dbReference type="CDD" id="cd03763">
    <property type="entry name" value="proteasome_beta_type_7"/>
    <property type="match status" value="1"/>
</dbReference>
<keyword evidence="6 9" id="KW-0647">Proteasome</keyword>
<dbReference type="GO" id="GO:0005737">
    <property type="term" value="C:cytoplasm"/>
    <property type="evidence" value="ECO:0007669"/>
    <property type="project" value="UniProtKB-SubCell"/>
</dbReference>
<keyword evidence="3" id="KW-0645">Protease</keyword>
<dbReference type="Gene3D" id="3.60.20.10">
    <property type="entry name" value="Glutamine Phosphoribosylpyrophosphate, subunit 1, domain 1"/>
    <property type="match status" value="1"/>
</dbReference>
<dbReference type="PhylomeDB" id="A0A0G4I119"/>
<dbReference type="GO" id="GO:0005839">
    <property type="term" value="C:proteasome core complex"/>
    <property type="evidence" value="ECO:0007669"/>
    <property type="project" value="InterPro"/>
</dbReference>
<comment type="function">
    <text evidence="9">Component of the proteasome, a multicatalytic proteinase complex which is characterized by its ability to cleave peptides with Arg, Phe, Tyr, Leu, and Glu adjacent to the leaving group at neutral or slightly basic pH. The proteasome has an ATP-dependent proteolytic activity.</text>
</comment>
<dbReference type="GO" id="GO:0004298">
    <property type="term" value="F:threonine-type endopeptidase activity"/>
    <property type="evidence" value="ECO:0007669"/>
    <property type="project" value="UniProtKB-KW"/>
</dbReference>
<evidence type="ECO:0000256" key="8">
    <source>
        <dbReference type="PIRSR" id="PIRSR600243-1"/>
    </source>
</evidence>
<dbReference type="PANTHER" id="PTHR32194:SF4">
    <property type="entry name" value="PROTEASOME SUBUNIT BETA TYPE-7"/>
    <property type="match status" value="1"/>
</dbReference>
<dbReference type="PRINTS" id="PR00141">
    <property type="entry name" value="PROTEASOME"/>
</dbReference>
<organism evidence="10">
    <name type="scientific">Chromera velia CCMP2878</name>
    <dbReference type="NCBI Taxonomy" id="1169474"/>
    <lineage>
        <taxon>Eukaryota</taxon>
        <taxon>Sar</taxon>
        <taxon>Alveolata</taxon>
        <taxon>Colpodellida</taxon>
        <taxon>Chromeraceae</taxon>
        <taxon>Chromera</taxon>
    </lineage>
</organism>
<dbReference type="PROSITE" id="PS51476">
    <property type="entry name" value="PROTEASOME_BETA_2"/>
    <property type="match status" value="1"/>
</dbReference>
<dbReference type="PANTHER" id="PTHR32194">
    <property type="entry name" value="METALLOPROTEASE TLDD"/>
    <property type="match status" value="1"/>
</dbReference>
<protein>
    <recommendedName>
        <fullName evidence="9">Proteasome subunit beta</fullName>
    </recommendedName>
</protein>
<reference evidence="10" key="1">
    <citation type="submission" date="2014-11" db="EMBL/GenBank/DDBJ databases">
        <authorList>
            <person name="Otto D Thomas"/>
            <person name="Naeem Raeece"/>
        </authorList>
    </citation>
    <scope>NUCLEOTIDE SEQUENCE</scope>
</reference>
<gene>
    <name evidence="10" type="ORF">Cvel_8</name>
</gene>
<sequence length="274" mass="29772">MDYVDAINVQRSGFSFDAVRRNEMLLQNGLKPFKAMKTGTTICGVVCKDAVVLAADTRATEGPIVADKEADKIHYLADNIFCAGAGTSADLTHVTEMMASQLELHRLYVDRQPRVTTAVAMLTQMLFRYQGHIGTALVLGGHDVKGPHLFMIHPHGSSDRLPFATMGSGSLAAMAVLEAGYKDDMTAEEGQKLVADAIRSGIDNDLGSGGNIDTCIIKKEGVTHTVGFERGNERKFRMPMKVEFPKGTTPTLEEHVREMRAKITIEDGDVTMGV</sequence>
<feature type="active site" description="Nucleophile" evidence="8">
    <location>
        <position position="40"/>
    </location>
</feature>
<name>A0A0G4I119_9ALVE</name>
<evidence type="ECO:0000256" key="6">
    <source>
        <dbReference type="ARBA" id="ARBA00022942"/>
    </source>
</evidence>
<evidence type="ECO:0000256" key="9">
    <source>
        <dbReference type="RuleBase" id="RU004203"/>
    </source>
</evidence>
<keyword evidence="5" id="KW-0378">Hydrolase</keyword>
<evidence type="ECO:0000256" key="4">
    <source>
        <dbReference type="ARBA" id="ARBA00022698"/>
    </source>
</evidence>
<dbReference type="GO" id="GO:0005634">
    <property type="term" value="C:nucleus"/>
    <property type="evidence" value="ECO:0007669"/>
    <property type="project" value="UniProtKB-SubCell"/>
</dbReference>
<keyword evidence="7 9" id="KW-0539">Nucleus</keyword>
<evidence type="ECO:0000313" key="10">
    <source>
        <dbReference type="EMBL" id="CEM50581.1"/>
    </source>
</evidence>
<proteinExistence type="inferred from homology"/>
<dbReference type="InterPro" id="IPR016050">
    <property type="entry name" value="Proteasome_bsu_CS"/>
</dbReference>
<comment type="catalytic activity">
    <reaction evidence="1">
        <text>Cleavage of peptide bonds with very broad specificity.</text>
        <dbReference type="EC" id="3.4.25.1"/>
    </reaction>
</comment>
<evidence type="ECO:0000256" key="5">
    <source>
        <dbReference type="ARBA" id="ARBA00022801"/>
    </source>
</evidence>
<keyword evidence="2 9" id="KW-0963">Cytoplasm</keyword>
<accession>A0A0G4I119</accession>
<dbReference type="InterPro" id="IPR001353">
    <property type="entry name" value="Proteasome_sua/b"/>
</dbReference>
<evidence type="ECO:0000256" key="2">
    <source>
        <dbReference type="ARBA" id="ARBA00022490"/>
    </source>
</evidence>
<dbReference type="EMBL" id="CDMZ01004701">
    <property type="protein sequence ID" value="CEM50581.1"/>
    <property type="molecule type" value="Genomic_DNA"/>
</dbReference>
<dbReference type="AlphaFoldDB" id="A0A0G4I119"/>
<dbReference type="Pfam" id="PF00227">
    <property type="entry name" value="Proteasome"/>
    <property type="match status" value="1"/>
</dbReference>
<evidence type="ECO:0000256" key="3">
    <source>
        <dbReference type="ARBA" id="ARBA00022670"/>
    </source>
</evidence>
<dbReference type="VEuPathDB" id="CryptoDB:Cvel_8"/>
<evidence type="ECO:0000256" key="1">
    <source>
        <dbReference type="ARBA" id="ARBA00001198"/>
    </source>
</evidence>
<dbReference type="InterPro" id="IPR000243">
    <property type="entry name" value="Pept_T1A_subB"/>
</dbReference>